<keyword evidence="2" id="KW-1185">Reference proteome</keyword>
<gene>
    <name evidence="1" type="ORF">DIATSA_LOCUS365</name>
</gene>
<dbReference type="Proteomes" id="UP001153714">
    <property type="component" value="Chromosome 1"/>
</dbReference>
<proteinExistence type="predicted"/>
<protein>
    <submittedName>
        <fullName evidence="1">Uncharacterized protein</fullName>
    </submittedName>
</protein>
<dbReference type="Gene3D" id="1.25.40.10">
    <property type="entry name" value="Tetratricopeptide repeat domain"/>
    <property type="match status" value="1"/>
</dbReference>
<name>A0A9N9QPG6_9NEOP</name>
<organism evidence="1 2">
    <name type="scientific">Diatraea saccharalis</name>
    <name type="common">sugarcane borer</name>
    <dbReference type="NCBI Taxonomy" id="40085"/>
    <lineage>
        <taxon>Eukaryota</taxon>
        <taxon>Metazoa</taxon>
        <taxon>Ecdysozoa</taxon>
        <taxon>Arthropoda</taxon>
        <taxon>Hexapoda</taxon>
        <taxon>Insecta</taxon>
        <taxon>Pterygota</taxon>
        <taxon>Neoptera</taxon>
        <taxon>Endopterygota</taxon>
        <taxon>Lepidoptera</taxon>
        <taxon>Glossata</taxon>
        <taxon>Ditrysia</taxon>
        <taxon>Pyraloidea</taxon>
        <taxon>Crambidae</taxon>
        <taxon>Crambinae</taxon>
        <taxon>Diatraea</taxon>
    </lineage>
</organism>
<evidence type="ECO:0000313" key="1">
    <source>
        <dbReference type="EMBL" id="CAG9782074.1"/>
    </source>
</evidence>
<dbReference type="EMBL" id="OU893332">
    <property type="protein sequence ID" value="CAG9782074.1"/>
    <property type="molecule type" value="Genomic_DNA"/>
</dbReference>
<evidence type="ECO:0000313" key="2">
    <source>
        <dbReference type="Proteomes" id="UP001153714"/>
    </source>
</evidence>
<reference evidence="1" key="2">
    <citation type="submission" date="2022-10" db="EMBL/GenBank/DDBJ databases">
        <authorList>
            <consortium name="ENA_rothamsted_submissions"/>
            <consortium name="culmorum"/>
            <person name="King R."/>
        </authorList>
    </citation>
    <scope>NUCLEOTIDE SEQUENCE</scope>
</reference>
<sequence>MVNVLFSTGDFSKSVELIKQNIQSLEYQFGSFSAEVAHELRKLSDVMLERIVTSPHNSEYRDWCLETHKIIKKAVQLTELNYGSWEPLVKRLKYNEEYLASLVNDNRSSDVVDSVHHNLHYNLKI</sequence>
<dbReference type="InterPro" id="IPR011990">
    <property type="entry name" value="TPR-like_helical_dom_sf"/>
</dbReference>
<dbReference type="OrthoDB" id="62495at2759"/>
<accession>A0A9N9QPG6</accession>
<dbReference type="AlphaFoldDB" id="A0A9N9QPG6"/>
<reference evidence="1" key="1">
    <citation type="submission" date="2021-12" db="EMBL/GenBank/DDBJ databases">
        <authorList>
            <person name="King R."/>
        </authorList>
    </citation>
    <scope>NUCLEOTIDE SEQUENCE</scope>
</reference>